<evidence type="ECO:0000313" key="1">
    <source>
        <dbReference type="EMBL" id="SFI27937.1"/>
    </source>
</evidence>
<dbReference type="Proteomes" id="UP000198670">
    <property type="component" value="Unassembled WGS sequence"/>
</dbReference>
<evidence type="ECO:0008006" key="3">
    <source>
        <dbReference type="Google" id="ProtNLM"/>
    </source>
</evidence>
<proteinExistence type="predicted"/>
<dbReference type="STRING" id="1477437.SAMN05444682_103138"/>
<dbReference type="AlphaFoldDB" id="A0A1I3GX83"/>
<reference evidence="1 2" key="1">
    <citation type="submission" date="2016-10" db="EMBL/GenBank/DDBJ databases">
        <authorList>
            <person name="de Groot N.N."/>
        </authorList>
    </citation>
    <scope>NUCLEOTIDE SEQUENCE [LARGE SCALE GENOMIC DNA]</scope>
    <source>
        <strain evidence="1 2">RK1</strain>
    </source>
</reference>
<name>A0A1I3GX83_9SPHI</name>
<protein>
    <recommendedName>
        <fullName evidence="3">Calcineurin-like phosphoesterase</fullName>
    </recommendedName>
</protein>
<dbReference type="Gene3D" id="3.60.21.10">
    <property type="match status" value="1"/>
</dbReference>
<dbReference type="SUPFAM" id="SSF56300">
    <property type="entry name" value="Metallo-dependent phosphatases"/>
    <property type="match status" value="1"/>
</dbReference>
<dbReference type="EMBL" id="FOQO01000003">
    <property type="protein sequence ID" value="SFI27937.1"/>
    <property type="molecule type" value="Genomic_DNA"/>
</dbReference>
<keyword evidence="2" id="KW-1185">Reference proteome</keyword>
<sequence length="98" mass="11390">MKYVFRLVVGFVILNLIQCTTIEDDKSFFFFHMSDTQFGFFNKNEDYIQEKINVEKAISEANRLRPKFVIVTGDLVRIPGNSTQIVAYKTVADQMRVT</sequence>
<evidence type="ECO:0000313" key="2">
    <source>
        <dbReference type="Proteomes" id="UP000198670"/>
    </source>
</evidence>
<dbReference type="InterPro" id="IPR029052">
    <property type="entry name" value="Metallo-depent_PP-like"/>
</dbReference>
<gene>
    <name evidence="1" type="ORF">SAMN05444682_103138</name>
</gene>
<organism evidence="1 2">
    <name type="scientific">Parapedobacter indicus</name>
    <dbReference type="NCBI Taxonomy" id="1477437"/>
    <lineage>
        <taxon>Bacteria</taxon>
        <taxon>Pseudomonadati</taxon>
        <taxon>Bacteroidota</taxon>
        <taxon>Sphingobacteriia</taxon>
        <taxon>Sphingobacteriales</taxon>
        <taxon>Sphingobacteriaceae</taxon>
        <taxon>Parapedobacter</taxon>
    </lineage>
</organism>
<accession>A0A1I3GX83</accession>